<keyword evidence="7" id="KW-0325">Glycoprotein</keyword>
<dbReference type="InterPro" id="IPR001314">
    <property type="entry name" value="Peptidase_S1A"/>
</dbReference>
<sequence>MTQASDSLKPRIINGNTASEAQFPWQVAITIHPDYPYPAYVCSGSMISDRWILTAAHCVEEQELDGQKIDYYIVAGTNALDSTQGQTIKVKRSFMHEQYNSTAFFNDIAVLELEQPIDMQKCGANCQIIEPISPSIETQNLRASTNLLAAGWGVIEDCETSGSAYCTSSEDEITPEEFYATHPYTLQYTTLNLVECISSTSNYHPAQIGQNMFCAESNATPKSDTCFGDSGSSLTLKNRAGKSYAVGITSAGEGCAQEGYPGVYTKISSYQKWIQNTTGIQLIERTEEPATEQPTNNSSSSKSSGGGSMGIFTLIGLIGLSLLRYRNRTAL</sequence>
<proteinExistence type="predicted"/>
<dbReference type="PRINTS" id="PR00722">
    <property type="entry name" value="CHYMOTRYPSIN"/>
</dbReference>
<dbReference type="CDD" id="cd00190">
    <property type="entry name" value="Tryp_SPc"/>
    <property type="match status" value="1"/>
</dbReference>
<evidence type="ECO:0000313" key="12">
    <source>
        <dbReference type="EMBL" id="SDB84995.1"/>
    </source>
</evidence>
<dbReference type="PROSITE" id="PS50240">
    <property type="entry name" value="TRYPSIN_DOM"/>
    <property type="match status" value="1"/>
</dbReference>
<evidence type="ECO:0000256" key="7">
    <source>
        <dbReference type="ARBA" id="ARBA00023180"/>
    </source>
</evidence>
<evidence type="ECO:0000259" key="11">
    <source>
        <dbReference type="PROSITE" id="PS50240"/>
    </source>
</evidence>
<keyword evidence="8" id="KW-0720">Serine protease</keyword>
<dbReference type="GO" id="GO:0006508">
    <property type="term" value="P:proteolysis"/>
    <property type="evidence" value="ECO:0007669"/>
    <property type="project" value="UniProtKB-KW"/>
</dbReference>
<dbReference type="InterPro" id="IPR033116">
    <property type="entry name" value="TRYPSIN_SER"/>
</dbReference>
<keyword evidence="12" id="KW-0808">Transferase</keyword>
<dbReference type="OrthoDB" id="9813836at2"/>
<dbReference type="FunFam" id="2.40.10.10:FF:000068">
    <property type="entry name" value="transmembrane protease serine 2"/>
    <property type="match status" value="1"/>
</dbReference>
<keyword evidence="3 8" id="KW-0645">Protease</keyword>
<dbReference type="GO" id="GO:0016301">
    <property type="term" value="F:kinase activity"/>
    <property type="evidence" value="ECO:0007669"/>
    <property type="project" value="UniProtKB-KW"/>
</dbReference>
<evidence type="ECO:0000256" key="8">
    <source>
        <dbReference type="RuleBase" id="RU363034"/>
    </source>
</evidence>
<name>A0A1G6GTJ4_9GAMM</name>
<comment type="subcellular location">
    <subcellularLocation>
        <location evidence="1">Secreted</location>
    </subcellularLocation>
</comment>
<keyword evidence="6" id="KW-1015">Disulfide bond</keyword>
<dbReference type="PROSITE" id="PS00135">
    <property type="entry name" value="TRYPSIN_SER"/>
    <property type="match status" value="1"/>
</dbReference>
<dbReference type="AlphaFoldDB" id="A0A1G6GTJ4"/>
<dbReference type="GO" id="GO:0004252">
    <property type="term" value="F:serine-type endopeptidase activity"/>
    <property type="evidence" value="ECO:0007669"/>
    <property type="project" value="InterPro"/>
</dbReference>
<reference evidence="13" key="1">
    <citation type="submission" date="2016-09" db="EMBL/GenBank/DDBJ databases">
        <authorList>
            <person name="Varghese N."/>
            <person name="Submissions S."/>
        </authorList>
    </citation>
    <scope>NUCLEOTIDE SEQUENCE [LARGE SCALE GENOMIC DNA]</scope>
    <source>
        <strain evidence="13">ANC 3699</strain>
    </source>
</reference>
<evidence type="ECO:0000256" key="5">
    <source>
        <dbReference type="ARBA" id="ARBA00022801"/>
    </source>
</evidence>
<evidence type="ECO:0000256" key="1">
    <source>
        <dbReference type="ARBA" id="ARBA00004613"/>
    </source>
</evidence>
<keyword evidence="12" id="KW-0418">Kinase</keyword>
<evidence type="ECO:0000256" key="2">
    <source>
        <dbReference type="ARBA" id="ARBA00022525"/>
    </source>
</evidence>
<dbReference type="InterPro" id="IPR043504">
    <property type="entry name" value="Peptidase_S1_PA_chymotrypsin"/>
</dbReference>
<feature type="region of interest" description="Disordered" evidence="9">
    <location>
        <begin position="286"/>
        <end position="305"/>
    </location>
</feature>
<dbReference type="SUPFAM" id="SSF50494">
    <property type="entry name" value="Trypsin-like serine proteases"/>
    <property type="match status" value="1"/>
</dbReference>
<dbReference type="FunFam" id="2.40.10.10:FF:000054">
    <property type="entry name" value="Complement C1r subcomponent"/>
    <property type="match status" value="1"/>
</dbReference>
<dbReference type="GO" id="GO:0005576">
    <property type="term" value="C:extracellular region"/>
    <property type="evidence" value="ECO:0007669"/>
    <property type="project" value="UniProtKB-SubCell"/>
</dbReference>
<dbReference type="PANTHER" id="PTHR24252:SF17">
    <property type="entry name" value="SUPPRESSOR OF TUMORIGENICITY 14 PROTEIN HOMOLOG-RELATED"/>
    <property type="match status" value="1"/>
</dbReference>
<dbReference type="InterPro" id="IPR009003">
    <property type="entry name" value="Peptidase_S1_PA"/>
</dbReference>
<dbReference type="InterPro" id="IPR018114">
    <property type="entry name" value="TRYPSIN_HIS"/>
</dbReference>
<dbReference type="Gene3D" id="2.40.10.10">
    <property type="entry name" value="Trypsin-like serine proteases"/>
    <property type="match status" value="1"/>
</dbReference>
<keyword evidence="10" id="KW-0472">Membrane</keyword>
<keyword evidence="2" id="KW-0964">Secreted</keyword>
<feature type="transmembrane region" description="Helical" evidence="10">
    <location>
        <begin position="305"/>
        <end position="325"/>
    </location>
</feature>
<dbReference type="Proteomes" id="UP000242317">
    <property type="component" value="Unassembled WGS sequence"/>
</dbReference>
<keyword evidence="13" id="KW-1185">Reference proteome</keyword>
<keyword evidence="10" id="KW-0812">Transmembrane</keyword>
<dbReference type="InterPro" id="IPR001254">
    <property type="entry name" value="Trypsin_dom"/>
</dbReference>
<evidence type="ECO:0000256" key="6">
    <source>
        <dbReference type="ARBA" id="ARBA00023157"/>
    </source>
</evidence>
<dbReference type="PANTHER" id="PTHR24252">
    <property type="entry name" value="ACROSIN-RELATED"/>
    <property type="match status" value="1"/>
</dbReference>
<organism evidence="12 13">
    <name type="scientific">Acinetobacter marinus</name>
    <dbReference type="NCBI Taxonomy" id="281375"/>
    <lineage>
        <taxon>Bacteria</taxon>
        <taxon>Pseudomonadati</taxon>
        <taxon>Pseudomonadota</taxon>
        <taxon>Gammaproteobacteria</taxon>
        <taxon>Moraxellales</taxon>
        <taxon>Moraxellaceae</taxon>
        <taxon>Acinetobacter</taxon>
    </lineage>
</organism>
<dbReference type="Pfam" id="PF00089">
    <property type="entry name" value="Trypsin"/>
    <property type="match status" value="1"/>
</dbReference>
<evidence type="ECO:0000313" key="13">
    <source>
        <dbReference type="Proteomes" id="UP000242317"/>
    </source>
</evidence>
<dbReference type="EMBL" id="FMYK01000001">
    <property type="protein sequence ID" value="SDB84995.1"/>
    <property type="molecule type" value="Genomic_DNA"/>
</dbReference>
<keyword evidence="10" id="KW-1133">Transmembrane helix</keyword>
<dbReference type="SMART" id="SM00020">
    <property type="entry name" value="Tryp_SPc"/>
    <property type="match status" value="1"/>
</dbReference>
<keyword evidence="5 8" id="KW-0378">Hydrolase</keyword>
<evidence type="ECO:0000256" key="3">
    <source>
        <dbReference type="ARBA" id="ARBA00022670"/>
    </source>
</evidence>
<gene>
    <name evidence="12" type="ORF">SAMN05421749_101370</name>
</gene>
<accession>A0A1G6GTJ4</accession>
<feature type="domain" description="Peptidase S1" evidence="11">
    <location>
        <begin position="12"/>
        <end position="279"/>
    </location>
</feature>
<dbReference type="PROSITE" id="PS00134">
    <property type="entry name" value="TRYPSIN_HIS"/>
    <property type="match status" value="1"/>
</dbReference>
<evidence type="ECO:0000256" key="10">
    <source>
        <dbReference type="SAM" id="Phobius"/>
    </source>
</evidence>
<keyword evidence="4" id="KW-0732">Signal</keyword>
<evidence type="ECO:0000256" key="4">
    <source>
        <dbReference type="ARBA" id="ARBA00022729"/>
    </source>
</evidence>
<evidence type="ECO:0000256" key="9">
    <source>
        <dbReference type="SAM" id="MobiDB-lite"/>
    </source>
</evidence>
<protein>
    <submittedName>
        <fullName evidence="12">Urokinase plasminogen activator</fullName>
    </submittedName>
</protein>